<dbReference type="Gene3D" id="3.90.550.10">
    <property type="entry name" value="Spore Coat Polysaccharide Biosynthesis Protein SpsA, Chain A"/>
    <property type="match status" value="1"/>
</dbReference>
<dbReference type="PANTHER" id="PTHR43179:SF7">
    <property type="entry name" value="RHAMNOSYLTRANSFERASE WBBL"/>
    <property type="match status" value="1"/>
</dbReference>
<dbReference type="PANTHER" id="PTHR43179">
    <property type="entry name" value="RHAMNOSYLTRANSFERASE WBBL"/>
    <property type="match status" value="1"/>
</dbReference>
<dbReference type="AlphaFoldDB" id="A0A1H4RB47"/>
<gene>
    <name evidence="5" type="ORF">SAMN05216178_4120</name>
</gene>
<keyword evidence="2" id="KW-0812">Transmembrane</keyword>
<dbReference type="Pfam" id="PF13632">
    <property type="entry name" value="Glyco_trans_2_3"/>
    <property type="match status" value="1"/>
</dbReference>
<feature type="domain" description="Glycosyltransferase 2-like" evidence="3">
    <location>
        <begin position="7"/>
        <end position="132"/>
    </location>
</feature>
<dbReference type="InterPro" id="IPR029044">
    <property type="entry name" value="Nucleotide-diphossugar_trans"/>
</dbReference>
<dbReference type="Proteomes" id="UP000198982">
    <property type="component" value="Unassembled WGS sequence"/>
</dbReference>
<evidence type="ECO:0000313" key="5">
    <source>
        <dbReference type="EMBL" id="SEC29038.1"/>
    </source>
</evidence>
<keyword evidence="2" id="KW-0472">Membrane</keyword>
<dbReference type="InterPro" id="IPR001173">
    <property type="entry name" value="Glyco_trans_2-like"/>
</dbReference>
<dbReference type="RefSeq" id="WP_092316525.1">
    <property type="nucleotide sequence ID" value="NZ_FNTJ01000001.1"/>
</dbReference>
<reference evidence="6" key="1">
    <citation type="submission" date="2016-10" db="EMBL/GenBank/DDBJ databases">
        <authorList>
            <person name="Varghese N."/>
            <person name="Submissions S."/>
        </authorList>
    </citation>
    <scope>NUCLEOTIDE SEQUENCE [LARGE SCALE GENOMIC DNA]</scope>
    <source>
        <strain evidence="6">DSM 9751</strain>
    </source>
</reference>
<protein>
    <recommendedName>
        <fullName evidence="3 4">Glycosyltransferase 2-like domain-containing protein</fullName>
    </recommendedName>
</protein>
<dbReference type="Pfam" id="PF00535">
    <property type="entry name" value="Glycos_transf_2"/>
    <property type="match status" value="1"/>
</dbReference>
<dbReference type="CDD" id="cd04186">
    <property type="entry name" value="GT_2_like_c"/>
    <property type="match status" value="1"/>
</dbReference>
<organism evidence="5 6">
    <name type="scientific">Pseudomonas saponiphila</name>
    <dbReference type="NCBI Taxonomy" id="556534"/>
    <lineage>
        <taxon>Bacteria</taxon>
        <taxon>Pseudomonadati</taxon>
        <taxon>Pseudomonadota</taxon>
        <taxon>Gammaproteobacteria</taxon>
        <taxon>Pseudomonadales</taxon>
        <taxon>Pseudomonadaceae</taxon>
        <taxon>Pseudomonas</taxon>
    </lineage>
</organism>
<sequence>MPQSCDVVVVNYNAGLLLQDCVLSVLAQGVNRLVLVDNASHDDSLERIATRFSADERLIILRNPTNTGFAAACNLGARHCEQTHILFLNPDTVLQPGALQGMIDALRQTTDLGMAGGLLCNVDGSEQPGGRRVFPTPRRAVVRALKLSGLARLSPRLFSDYLLHREPLPLHPTLVEAISGACMLVKRKALDSVGGWDEGYFLHCEDLDLCMRFRLAGWKVCFVPQARIFHTWGACSRTRPVFVEWHKHRGMIRFYGKFFRNDYPKVLSWGLSAAVWVRFGVVVVYHWGRQLGRVFGQTRWQ</sequence>
<proteinExistence type="predicted"/>
<evidence type="ECO:0000256" key="2">
    <source>
        <dbReference type="SAM" id="Phobius"/>
    </source>
</evidence>
<evidence type="ECO:0000256" key="1">
    <source>
        <dbReference type="ARBA" id="ARBA00022519"/>
    </source>
</evidence>
<evidence type="ECO:0000313" key="6">
    <source>
        <dbReference type="Proteomes" id="UP000198982"/>
    </source>
</evidence>
<evidence type="ECO:0000259" key="4">
    <source>
        <dbReference type="Pfam" id="PF13632"/>
    </source>
</evidence>
<keyword evidence="2" id="KW-1133">Transmembrane helix</keyword>
<feature type="transmembrane region" description="Helical" evidence="2">
    <location>
        <begin position="266"/>
        <end position="287"/>
    </location>
</feature>
<keyword evidence="1" id="KW-1003">Cell membrane</keyword>
<dbReference type="SUPFAM" id="SSF53448">
    <property type="entry name" value="Nucleotide-diphospho-sugar transferases"/>
    <property type="match status" value="1"/>
</dbReference>
<accession>A0A1H4RB47</accession>
<name>A0A1H4RB47_9PSED</name>
<dbReference type="EMBL" id="FNTJ01000001">
    <property type="protein sequence ID" value="SEC29038.1"/>
    <property type="molecule type" value="Genomic_DNA"/>
</dbReference>
<feature type="domain" description="Glycosyltransferase 2-like" evidence="4">
    <location>
        <begin position="178"/>
        <end position="229"/>
    </location>
</feature>
<evidence type="ECO:0000259" key="3">
    <source>
        <dbReference type="Pfam" id="PF00535"/>
    </source>
</evidence>
<keyword evidence="6" id="KW-1185">Reference proteome</keyword>
<keyword evidence="1" id="KW-0997">Cell inner membrane</keyword>